<proteinExistence type="inferred from homology"/>
<dbReference type="InterPro" id="IPR002933">
    <property type="entry name" value="Peptidase_M20"/>
</dbReference>
<dbReference type="Pfam" id="PF07687">
    <property type="entry name" value="M20_dimer"/>
    <property type="match status" value="1"/>
</dbReference>
<dbReference type="OrthoDB" id="3064516at2759"/>
<evidence type="ECO:0000256" key="1">
    <source>
        <dbReference type="ARBA" id="ARBA00001947"/>
    </source>
</evidence>
<evidence type="ECO:0000313" key="8">
    <source>
        <dbReference type="EMBL" id="ROT37055.1"/>
    </source>
</evidence>
<dbReference type="RefSeq" id="XP_028464861.1">
    <property type="nucleotide sequence ID" value="XM_028607104.1"/>
</dbReference>
<feature type="domain" description="Peptidase M20 dimerisation" evidence="7">
    <location>
        <begin position="231"/>
        <end position="334"/>
    </location>
</feature>
<evidence type="ECO:0000256" key="6">
    <source>
        <dbReference type="SAM" id="SignalP"/>
    </source>
</evidence>
<reference evidence="8 9" key="1">
    <citation type="journal article" date="2018" name="Mol. Ecol.">
        <title>The obligate alkalophilic soda-lake fungus Sodiomyces alkalinus has shifted to a protein diet.</title>
        <authorList>
            <person name="Grum-Grzhimaylo A.A."/>
            <person name="Falkoski D.L."/>
            <person name="van den Heuvel J."/>
            <person name="Valero-Jimenez C.A."/>
            <person name="Min B."/>
            <person name="Choi I.G."/>
            <person name="Lipzen A."/>
            <person name="Daum C.G."/>
            <person name="Aanen D.K."/>
            <person name="Tsang A."/>
            <person name="Henrissat B."/>
            <person name="Bilanenko E.N."/>
            <person name="de Vries R.P."/>
            <person name="van Kan J.A.L."/>
            <person name="Grigoriev I.V."/>
            <person name="Debets A.J.M."/>
        </authorList>
    </citation>
    <scope>NUCLEOTIDE SEQUENCE [LARGE SCALE GENOMIC DNA]</scope>
    <source>
        <strain evidence="8 9">F11</strain>
    </source>
</reference>
<evidence type="ECO:0000259" key="7">
    <source>
        <dbReference type="Pfam" id="PF07687"/>
    </source>
</evidence>
<keyword evidence="6" id="KW-0732">Signal</keyword>
<feature type="signal peptide" evidence="6">
    <location>
        <begin position="1"/>
        <end position="21"/>
    </location>
</feature>
<dbReference type="EMBL" id="ML119057">
    <property type="protein sequence ID" value="ROT37055.1"/>
    <property type="molecule type" value="Genomic_DNA"/>
</dbReference>
<name>A0A3N2PRD5_SODAK</name>
<dbReference type="Pfam" id="PF01546">
    <property type="entry name" value="Peptidase_M20"/>
    <property type="match status" value="1"/>
</dbReference>
<dbReference type="InterPro" id="IPR050072">
    <property type="entry name" value="Peptidase_M20A"/>
</dbReference>
<evidence type="ECO:0000256" key="5">
    <source>
        <dbReference type="ARBA" id="ARBA00022833"/>
    </source>
</evidence>
<keyword evidence="3" id="KW-0479">Metal-binding</keyword>
<dbReference type="CDD" id="cd05652">
    <property type="entry name" value="M20_ArgE_DapE-like_fungal"/>
    <property type="match status" value="1"/>
</dbReference>
<dbReference type="InterPro" id="IPR036264">
    <property type="entry name" value="Bact_exopeptidase_dim_dom"/>
</dbReference>
<dbReference type="Proteomes" id="UP000272025">
    <property type="component" value="Unassembled WGS sequence"/>
</dbReference>
<keyword evidence="4" id="KW-0378">Hydrolase</keyword>
<dbReference type="Gene3D" id="3.40.630.10">
    <property type="entry name" value="Zn peptidases"/>
    <property type="match status" value="1"/>
</dbReference>
<dbReference type="SUPFAM" id="SSF55031">
    <property type="entry name" value="Bacterial exopeptidase dimerisation domain"/>
    <property type="match status" value="1"/>
</dbReference>
<evidence type="ECO:0000256" key="2">
    <source>
        <dbReference type="ARBA" id="ARBA00006247"/>
    </source>
</evidence>
<dbReference type="GO" id="GO:0016787">
    <property type="term" value="F:hydrolase activity"/>
    <property type="evidence" value="ECO:0007669"/>
    <property type="project" value="UniProtKB-KW"/>
</dbReference>
<dbReference type="InterPro" id="IPR001261">
    <property type="entry name" value="ArgE/DapE_CS"/>
</dbReference>
<protein>
    <submittedName>
        <fullName evidence="8">Zn-dependent exopeptidase</fullName>
    </submittedName>
</protein>
<evidence type="ECO:0000256" key="4">
    <source>
        <dbReference type="ARBA" id="ARBA00022801"/>
    </source>
</evidence>
<dbReference type="PANTHER" id="PTHR43808">
    <property type="entry name" value="ACETYLORNITHINE DEACETYLASE"/>
    <property type="match status" value="1"/>
</dbReference>
<dbReference type="PANTHER" id="PTHR43808:SF30">
    <property type="entry name" value="ACETYLORNITHINE DEACETYLASE"/>
    <property type="match status" value="1"/>
</dbReference>
<dbReference type="GeneID" id="39575582"/>
<dbReference type="GO" id="GO:0046872">
    <property type="term" value="F:metal ion binding"/>
    <property type="evidence" value="ECO:0007669"/>
    <property type="project" value="UniProtKB-KW"/>
</dbReference>
<keyword evidence="5" id="KW-0862">Zinc</keyword>
<gene>
    <name evidence="8" type="ORF">SODALDRAFT_187233</name>
</gene>
<feature type="chain" id="PRO_5018295614" evidence="6">
    <location>
        <begin position="22"/>
        <end position="419"/>
    </location>
</feature>
<sequence>MQSSLASLILTAATLWPLVAASLDAQQPLGVSSTSPPVAASHSPDAPSWRDDLLTLHRSLVEIPSISYTEGRVAHFLQDYLTQRDYTVWLQPVPQRNNTPGPDEPRFNVLAWKSASPHPSASIVLSSHIDVVPPHIPYGIEPGPITRETRIKGRGSVDAKASVAAQIQALENLLASGHVGRDDVLLLFVVGEEDSGDGMRAFSGFLDAMDPRPQFDAVIFGEPTENKLACGHKGGLFCGLTARGVAGHSGYPWLGKSANGLMINALAKILNTDLGSDDLFGNTTVNVGILDGGVAANVIAENSFAKLAIRVAIGPQDDGGKIVWDRVLAILNEVDPEAFTLTCSHDYGVVKTNCDVDGFEVAVMNYGTDIPNLKGSHTRYLYGPGSILVAHGDNENLTVADLETAVEGFQKLILHALSN</sequence>
<dbReference type="Gene3D" id="3.30.70.360">
    <property type="match status" value="1"/>
</dbReference>
<comment type="cofactor">
    <cofactor evidence="1">
        <name>Zn(2+)</name>
        <dbReference type="ChEBI" id="CHEBI:29105"/>
    </cofactor>
</comment>
<dbReference type="InterPro" id="IPR011650">
    <property type="entry name" value="Peptidase_M20_dimer"/>
</dbReference>
<evidence type="ECO:0000313" key="9">
    <source>
        <dbReference type="Proteomes" id="UP000272025"/>
    </source>
</evidence>
<accession>A0A3N2PRD5</accession>
<organism evidence="8 9">
    <name type="scientific">Sodiomyces alkalinus (strain CBS 110278 / VKM F-3762 / F11)</name>
    <name type="common">Alkaliphilic filamentous fungus</name>
    <dbReference type="NCBI Taxonomy" id="1314773"/>
    <lineage>
        <taxon>Eukaryota</taxon>
        <taxon>Fungi</taxon>
        <taxon>Dikarya</taxon>
        <taxon>Ascomycota</taxon>
        <taxon>Pezizomycotina</taxon>
        <taxon>Sordariomycetes</taxon>
        <taxon>Hypocreomycetidae</taxon>
        <taxon>Glomerellales</taxon>
        <taxon>Plectosphaerellaceae</taxon>
        <taxon>Sodiomyces</taxon>
    </lineage>
</organism>
<evidence type="ECO:0000256" key="3">
    <source>
        <dbReference type="ARBA" id="ARBA00022723"/>
    </source>
</evidence>
<keyword evidence="9" id="KW-1185">Reference proteome</keyword>
<dbReference type="STRING" id="1314773.A0A3N2PRD5"/>
<comment type="similarity">
    <text evidence="2">Belongs to the peptidase M20A family.</text>
</comment>
<dbReference type="PROSITE" id="PS00759">
    <property type="entry name" value="ARGE_DAPE_CPG2_2"/>
    <property type="match status" value="1"/>
</dbReference>
<dbReference type="SUPFAM" id="SSF53187">
    <property type="entry name" value="Zn-dependent exopeptidases"/>
    <property type="match status" value="1"/>
</dbReference>
<dbReference type="AlphaFoldDB" id="A0A3N2PRD5"/>